<evidence type="ECO:0000259" key="7">
    <source>
        <dbReference type="Pfam" id="PF10502"/>
    </source>
</evidence>
<keyword evidence="3 6" id="KW-1133">Transmembrane helix</keyword>
<dbReference type="Proteomes" id="UP000034302">
    <property type="component" value="Unassembled WGS sequence"/>
</dbReference>
<evidence type="ECO:0000256" key="5">
    <source>
        <dbReference type="NCBIfam" id="TIGR02228"/>
    </source>
</evidence>
<dbReference type="Pfam" id="PF10502">
    <property type="entry name" value="Peptidase_S26"/>
    <property type="match status" value="1"/>
</dbReference>
<evidence type="ECO:0000256" key="1">
    <source>
        <dbReference type="ARBA" id="ARBA00004370"/>
    </source>
</evidence>
<comment type="caution">
    <text evidence="8">The sequence shown here is derived from an EMBL/GenBank/DDBJ whole genome shotgun (WGS) entry which is preliminary data.</text>
</comment>
<feature type="transmembrane region" description="Helical" evidence="6">
    <location>
        <begin position="12"/>
        <end position="32"/>
    </location>
</feature>
<evidence type="ECO:0000256" key="3">
    <source>
        <dbReference type="ARBA" id="ARBA00022989"/>
    </source>
</evidence>
<dbReference type="GO" id="GO:0016020">
    <property type="term" value="C:membrane"/>
    <property type="evidence" value="ECO:0007669"/>
    <property type="project" value="UniProtKB-SubCell"/>
</dbReference>
<comment type="subcellular location">
    <subcellularLocation>
        <location evidence="1">Membrane</location>
    </subcellularLocation>
</comment>
<dbReference type="GO" id="GO:0004252">
    <property type="term" value="F:serine-type endopeptidase activity"/>
    <property type="evidence" value="ECO:0007669"/>
    <property type="project" value="UniProtKB-UniRule"/>
</dbReference>
<dbReference type="Gene3D" id="2.10.109.10">
    <property type="entry name" value="Umud Fragment, subunit A"/>
    <property type="match status" value="1"/>
</dbReference>
<feature type="domain" description="Peptidase S26" evidence="7">
    <location>
        <begin position="17"/>
        <end position="93"/>
    </location>
</feature>
<dbReference type="AlphaFoldDB" id="A0A0F9ZJ91"/>
<reference evidence="8 9" key="1">
    <citation type="journal article" date="2015" name="Nature">
        <title>rRNA introns, odd ribosomes, and small enigmatic genomes across a large radiation of phyla.</title>
        <authorList>
            <person name="Brown C.T."/>
            <person name="Hug L.A."/>
            <person name="Thomas B.C."/>
            <person name="Sharon I."/>
            <person name="Castelle C.J."/>
            <person name="Singh A."/>
            <person name="Wilkins M.J."/>
            <person name="Williams K.H."/>
            <person name="Banfield J.F."/>
        </authorList>
    </citation>
    <scope>NUCLEOTIDE SEQUENCE [LARGE SCALE GENOMIC DNA]</scope>
</reference>
<evidence type="ECO:0000256" key="4">
    <source>
        <dbReference type="ARBA" id="ARBA00023136"/>
    </source>
</evidence>
<feature type="transmembrane region" description="Helical" evidence="6">
    <location>
        <begin position="135"/>
        <end position="155"/>
    </location>
</feature>
<evidence type="ECO:0000256" key="2">
    <source>
        <dbReference type="ARBA" id="ARBA00022692"/>
    </source>
</evidence>
<dbReference type="InterPro" id="IPR036286">
    <property type="entry name" value="LexA/Signal_pep-like_sf"/>
</dbReference>
<dbReference type="SUPFAM" id="SSF51306">
    <property type="entry name" value="LexA/Signal peptidase"/>
    <property type="match status" value="1"/>
</dbReference>
<dbReference type="CDD" id="cd06530">
    <property type="entry name" value="S26_SPase_I"/>
    <property type="match status" value="1"/>
</dbReference>
<sequence length="186" mass="21334">MKKLNKKILKIIYWFLIVFIIFIALISTLSTLNVELPFRLYSVKSGSMKPTIKVGDLIFVKEQEEYKVNDVIAFESGSGKSLVTVTHRIVGINEDNTFKTKGDFNNVSDVASVDKEEIVGKYVFRIPLLGYPINFVKTPIGFLLVILIPSVIISYEEAKKIKNIIVSKRRDRNTIKEISWNKKYQK</sequence>
<evidence type="ECO:0000313" key="9">
    <source>
        <dbReference type="Proteomes" id="UP000034302"/>
    </source>
</evidence>
<evidence type="ECO:0000256" key="6">
    <source>
        <dbReference type="SAM" id="Phobius"/>
    </source>
</evidence>
<keyword evidence="4 6" id="KW-0472">Membrane</keyword>
<accession>A0A0F9ZJ91</accession>
<dbReference type="InterPro" id="IPR001733">
    <property type="entry name" value="Peptidase_S26B"/>
</dbReference>
<dbReference type="NCBIfam" id="TIGR02228">
    <property type="entry name" value="sigpep_I_arch"/>
    <property type="match status" value="1"/>
</dbReference>
<gene>
    <name evidence="8" type="primary">sipW</name>
    <name evidence="8" type="ORF">UR34_C0005G0002</name>
</gene>
<organism evidence="8 9">
    <name type="scientific">candidate division WS6 bacterium GW2011_GWC1_33_20</name>
    <dbReference type="NCBI Taxonomy" id="1619089"/>
    <lineage>
        <taxon>Bacteria</taxon>
        <taxon>Candidatus Dojkabacteria</taxon>
    </lineage>
</organism>
<dbReference type="InterPro" id="IPR019533">
    <property type="entry name" value="Peptidase_S26"/>
</dbReference>
<keyword evidence="8" id="KW-0378">Hydrolase</keyword>
<dbReference type="PANTHER" id="PTHR10806:SF6">
    <property type="entry name" value="SIGNAL PEPTIDASE COMPLEX CATALYTIC SUBUNIT SEC11"/>
    <property type="match status" value="1"/>
</dbReference>
<dbReference type="PANTHER" id="PTHR10806">
    <property type="entry name" value="SIGNAL PEPTIDASE COMPLEX CATALYTIC SUBUNIT SEC11"/>
    <property type="match status" value="1"/>
</dbReference>
<dbReference type="GO" id="GO:0009003">
    <property type="term" value="F:signal peptidase activity"/>
    <property type="evidence" value="ECO:0007669"/>
    <property type="project" value="UniProtKB-EC"/>
</dbReference>
<evidence type="ECO:0000313" key="8">
    <source>
        <dbReference type="EMBL" id="KKP44179.1"/>
    </source>
</evidence>
<dbReference type="PRINTS" id="PR00728">
    <property type="entry name" value="SIGNALPTASE"/>
</dbReference>
<name>A0A0F9ZJ91_9BACT</name>
<dbReference type="GO" id="GO:0006465">
    <property type="term" value="P:signal peptide processing"/>
    <property type="evidence" value="ECO:0007669"/>
    <property type="project" value="UniProtKB-UniRule"/>
</dbReference>
<protein>
    <recommendedName>
        <fullName evidence="5">Signal peptidase I</fullName>
        <ecNumber evidence="5">3.4.21.89</ecNumber>
    </recommendedName>
</protein>
<dbReference type="EMBL" id="LBOV01000005">
    <property type="protein sequence ID" value="KKP44179.1"/>
    <property type="molecule type" value="Genomic_DNA"/>
</dbReference>
<keyword evidence="2 6" id="KW-0812">Transmembrane</keyword>
<proteinExistence type="predicted"/>
<dbReference type="EC" id="3.4.21.89" evidence="5"/>